<dbReference type="WBParaSite" id="Hba_01396">
    <property type="protein sequence ID" value="Hba_01396"/>
    <property type="gene ID" value="Hba_01396"/>
</dbReference>
<evidence type="ECO:0000256" key="2">
    <source>
        <dbReference type="ARBA" id="ARBA00022723"/>
    </source>
</evidence>
<evidence type="ECO:0000256" key="5">
    <source>
        <dbReference type="RuleBase" id="RU362121"/>
    </source>
</evidence>
<keyword evidence="7" id="KW-1185">Reference proteome</keyword>
<reference evidence="8" key="1">
    <citation type="submission" date="2016-11" db="UniProtKB">
        <authorList>
            <consortium name="WormBaseParasite"/>
        </authorList>
    </citation>
    <scope>IDENTIFICATION</scope>
</reference>
<evidence type="ECO:0000259" key="6">
    <source>
        <dbReference type="PROSITE" id="PS50255"/>
    </source>
</evidence>
<dbReference type="InterPro" id="IPR018506">
    <property type="entry name" value="Cyt_B5_heme-BS"/>
</dbReference>
<dbReference type="PROSITE" id="PS50255">
    <property type="entry name" value="CYTOCHROME_B5_2"/>
    <property type="match status" value="1"/>
</dbReference>
<dbReference type="AlphaFoldDB" id="A0A1I7W9R1"/>
<keyword evidence="2 5" id="KW-0479">Metal-binding</keyword>
<dbReference type="Proteomes" id="UP000095283">
    <property type="component" value="Unplaced"/>
</dbReference>
<dbReference type="PANTHER" id="PTHR19359">
    <property type="entry name" value="CYTOCHROME B5"/>
    <property type="match status" value="1"/>
</dbReference>
<accession>A0A1I7W9R1</accession>
<dbReference type="InterPro" id="IPR001199">
    <property type="entry name" value="Cyt_B5-like_heme/steroid-bd"/>
</dbReference>
<protein>
    <submittedName>
        <fullName evidence="8">Cytochrome b5 heme-binding domain-containing protein</fullName>
    </submittedName>
</protein>
<name>A0A1I7W9R1_HETBA</name>
<evidence type="ECO:0000313" key="8">
    <source>
        <dbReference type="WBParaSite" id="Hba_01396"/>
    </source>
</evidence>
<dbReference type="GO" id="GO:0020037">
    <property type="term" value="F:heme binding"/>
    <property type="evidence" value="ECO:0007669"/>
    <property type="project" value="UniProtKB-UniRule"/>
</dbReference>
<comment type="similarity">
    <text evidence="4 5">Belongs to the cytochrome b5 family.</text>
</comment>
<proteinExistence type="inferred from homology"/>
<dbReference type="InterPro" id="IPR036400">
    <property type="entry name" value="Cyt_B5-like_heme/steroid_sf"/>
</dbReference>
<dbReference type="GO" id="GO:0016020">
    <property type="term" value="C:membrane"/>
    <property type="evidence" value="ECO:0007669"/>
    <property type="project" value="TreeGrafter"/>
</dbReference>
<dbReference type="Pfam" id="PF00173">
    <property type="entry name" value="Cyt-b5"/>
    <property type="match status" value="1"/>
</dbReference>
<organism evidence="7 8">
    <name type="scientific">Heterorhabditis bacteriophora</name>
    <name type="common">Entomopathogenic nematode worm</name>
    <dbReference type="NCBI Taxonomy" id="37862"/>
    <lineage>
        <taxon>Eukaryota</taxon>
        <taxon>Metazoa</taxon>
        <taxon>Ecdysozoa</taxon>
        <taxon>Nematoda</taxon>
        <taxon>Chromadorea</taxon>
        <taxon>Rhabditida</taxon>
        <taxon>Rhabditina</taxon>
        <taxon>Rhabditomorpha</taxon>
        <taxon>Strongyloidea</taxon>
        <taxon>Heterorhabditidae</taxon>
        <taxon>Heterorhabditis</taxon>
    </lineage>
</organism>
<keyword evidence="3 5" id="KW-0408">Iron</keyword>
<dbReference type="GO" id="GO:0046872">
    <property type="term" value="F:metal ion binding"/>
    <property type="evidence" value="ECO:0007669"/>
    <property type="project" value="UniProtKB-UniRule"/>
</dbReference>
<evidence type="ECO:0000256" key="1">
    <source>
        <dbReference type="ARBA" id="ARBA00022617"/>
    </source>
</evidence>
<evidence type="ECO:0000256" key="4">
    <source>
        <dbReference type="ARBA" id="ARBA00038168"/>
    </source>
</evidence>
<evidence type="ECO:0000313" key="7">
    <source>
        <dbReference type="Proteomes" id="UP000095283"/>
    </source>
</evidence>
<dbReference type="SUPFAM" id="SSF55856">
    <property type="entry name" value="Cytochrome b5-like heme/steroid binding domain"/>
    <property type="match status" value="1"/>
</dbReference>
<dbReference type="Gene3D" id="3.10.120.10">
    <property type="entry name" value="Cytochrome b5-like heme/steroid binding domain"/>
    <property type="match status" value="1"/>
</dbReference>
<evidence type="ECO:0000256" key="3">
    <source>
        <dbReference type="ARBA" id="ARBA00023004"/>
    </source>
</evidence>
<keyword evidence="1 5" id="KW-0349">Heme</keyword>
<dbReference type="PROSITE" id="PS00191">
    <property type="entry name" value="CYTOCHROME_B5_1"/>
    <property type="match status" value="1"/>
</dbReference>
<dbReference type="InterPro" id="IPR050668">
    <property type="entry name" value="Cytochrome_b5"/>
</dbReference>
<feature type="domain" description="Cytochrome b5 heme-binding" evidence="6">
    <location>
        <begin position="66"/>
        <end position="110"/>
    </location>
</feature>
<sequence length="117" mass="13543">MSPKQGAPSHILRLHYFTKRVRYLCALPPSAFQPFYETPQLPYKRCARAVDTVWFNCGRVTVPIMFKEICRGEVALHCTPDDAWMIIRNDVLNITSFLEEHPGGMEILIEFVCTRQL</sequence>